<evidence type="ECO:0000313" key="4">
    <source>
        <dbReference type="EMBL" id="BAT25916.1"/>
    </source>
</evidence>
<keyword evidence="1" id="KW-0808">Transferase</keyword>
<dbReference type="Pfam" id="PF02734">
    <property type="entry name" value="Dak2"/>
    <property type="match status" value="1"/>
</dbReference>
<dbReference type="InterPro" id="IPR012737">
    <property type="entry name" value="DhaK_L_YcgS"/>
</dbReference>
<dbReference type="PROSITE" id="PS51480">
    <property type="entry name" value="DHAL"/>
    <property type="match status" value="1"/>
</dbReference>
<dbReference type="GO" id="GO:0019563">
    <property type="term" value="P:glycerol catabolic process"/>
    <property type="evidence" value="ECO:0007669"/>
    <property type="project" value="TreeGrafter"/>
</dbReference>
<dbReference type="Gene3D" id="1.25.40.340">
    <property type="match status" value="1"/>
</dbReference>
<dbReference type="SMART" id="SM01120">
    <property type="entry name" value="Dak2"/>
    <property type="match status" value="1"/>
</dbReference>
<dbReference type="FunFam" id="1.25.40.340:FF:000002">
    <property type="entry name" value="Dihydroxyacetone kinase, L subunit"/>
    <property type="match status" value="1"/>
</dbReference>
<dbReference type="InterPro" id="IPR036117">
    <property type="entry name" value="DhaL_dom_sf"/>
</dbReference>
<dbReference type="NCBIfam" id="TIGR02365">
    <property type="entry name" value="dha_L_ycgS"/>
    <property type="match status" value="1"/>
</dbReference>
<dbReference type="SUPFAM" id="SSF101473">
    <property type="entry name" value="DhaL-like"/>
    <property type="match status" value="1"/>
</dbReference>
<sequence>MGRIESADLVDIFRVVSTRLSEARGWLGELDGAIGDADHGTSMAEGFAAIVRATRDAAAGGTPAGALFPIAARSFLSAVGATAGPLYASALLRAGQGFEDAESLSDSDIANLVPAMADGIRQRGKAAAGDKTMMDAWGPAARAVESALAAGALPLRALDAALEAAIEGRDSTRAMVASKGRAARLGERSLGHLDPGAASAVIVIEGLRDGLALILQRKGEAAR</sequence>
<evidence type="ECO:0000259" key="3">
    <source>
        <dbReference type="PROSITE" id="PS51480"/>
    </source>
</evidence>
<dbReference type="InterPro" id="IPR004007">
    <property type="entry name" value="DhaL_dom"/>
</dbReference>
<protein>
    <submittedName>
        <fullName evidence="4">Dihydroxyacetone kinase, phosphoprotein-dependent, L subunit</fullName>
    </submittedName>
</protein>
<dbReference type="InterPro" id="IPR050861">
    <property type="entry name" value="Dihydroxyacetone_Kinase"/>
</dbReference>
<keyword evidence="2 4" id="KW-0418">Kinase</keyword>
<organism evidence="4">
    <name type="scientific">Aureimonas altamirensis</name>
    <dbReference type="NCBI Taxonomy" id="370622"/>
    <lineage>
        <taxon>Bacteria</taxon>
        <taxon>Pseudomonadati</taxon>
        <taxon>Pseudomonadota</taxon>
        <taxon>Alphaproteobacteria</taxon>
        <taxon>Hyphomicrobiales</taxon>
        <taxon>Aurantimonadaceae</taxon>
        <taxon>Aureimonas</taxon>
    </lineage>
</organism>
<dbReference type="EMBL" id="LC066371">
    <property type="protein sequence ID" value="BAT25916.1"/>
    <property type="molecule type" value="Genomic_DNA"/>
</dbReference>
<dbReference type="PANTHER" id="PTHR28629:SF4">
    <property type="entry name" value="TRIOKINASE_FMN CYCLASE"/>
    <property type="match status" value="1"/>
</dbReference>
<evidence type="ECO:0000256" key="2">
    <source>
        <dbReference type="ARBA" id="ARBA00022777"/>
    </source>
</evidence>
<dbReference type="PANTHER" id="PTHR28629">
    <property type="entry name" value="TRIOKINASE/FMN CYCLASE"/>
    <property type="match status" value="1"/>
</dbReference>
<dbReference type="RefSeq" id="WP_060602402.1">
    <property type="nucleotide sequence ID" value="NZ_BBWQ01000009.1"/>
</dbReference>
<name>A0A0P0YWT8_9HYPH</name>
<feature type="domain" description="DhaL" evidence="3">
    <location>
        <begin position="7"/>
        <end position="209"/>
    </location>
</feature>
<reference evidence="4" key="1">
    <citation type="journal article" date="2015" name="Proc. Natl. Acad. Sci. U.S.A.">
        <title>Bacterial clade with the ribosomal RNA operon on a small plasmid rather than the chromosome.</title>
        <authorList>
            <person name="Anda M."/>
            <person name="Ohtsubo Y."/>
            <person name="Okubo T."/>
            <person name="Sugawara M."/>
            <person name="Nagata Y."/>
            <person name="Tsuda M."/>
            <person name="Minamisawa K."/>
            <person name="Mitsui H."/>
        </authorList>
    </citation>
    <scope>NUCLEOTIDE SEQUENCE</scope>
    <source>
        <strain evidence="4">DSM 21988</strain>
    </source>
</reference>
<dbReference type="GO" id="GO:0005829">
    <property type="term" value="C:cytosol"/>
    <property type="evidence" value="ECO:0007669"/>
    <property type="project" value="TreeGrafter"/>
</dbReference>
<evidence type="ECO:0000256" key="1">
    <source>
        <dbReference type="ARBA" id="ARBA00022679"/>
    </source>
</evidence>
<accession>A0A0P0YWT8</accession>
<dbReference type="AlphaFoldDB" id="A0A0P0YWT8"/>
<proteinExistence type="predicted"/>
<dbReference type="GO" id="GO:0004371">
    <property type="term" value="F:glycerone kinase activity"/>
    <property type="evidence" value="ECO:0007669"/>
    <property type="project" value="InterPro"/>
</dbReference>